<dbReference type="Proteomes" id="UP000730482">
    <property type="component" value="Unassembled WGS sequence"/>
</dbReference>
<dbReference type="PANTHER" id="PTHR30461">
    <property type="entry name" value="DNA-INVERTASE FROM LAMBDOID PROPHAGE"/>
    <property type="match status" value="1"/>
</dbReference>
<proteinExistence type="predicted"/>
<dbReference type="EMBL" id="JAAFYZ010000003">
    <property type="protein sequence ID" value="MBS2545438.1"/>
    <property type="molecule type" value="Genomic_DNA"/>
</dbReference>
<evidence type="ECO:0000313" key="3">
    <source>
        <dbReference type="Proteomes" id="UP000730482"/>
    </source>
</evidence>
<keyword evidence="3" id="KW-1185">Reference proteome</keyword>
<name>A0ABS5KGV6_9ACTN</name>
<dbReference type="PANTHER" id="PTHR30461:SF23">
    <property type="entry name" value="DNA RECOMBINASE-RELATED"/>
    <property type="match status" value="1"/>
</dbReference>
<accession>A0ABS5KGV6</accession>
<dbReference type="InterPro" id="IPR038109">
    <property type="entry name" value="DNA_bind_recomb_sf"/>
</dbReference>
<dbReference type="Pfam" id="PF07508">
    <property type="entry name" value="Recombinase"/>
    <property type="match status" value="1"/>
</dbReference>
<protein>
    <submittedName>
        <fullName evidence="2">Recombinase family protein</fullName>
    </submittedName>
</protein>
<reference evidence="2 3" key="1">
    <citation type="submission" date="2020-02" db="EMBL/GenBank/DDBJ databases">
        <title>Acidophilic actinobacteria isolated from forest soil.</title>
        <authorList>
            <person name="Golinska P."/>
        </authorList>
    </citation>
    <scope>NUCLEOTIDE SEQUENCE [LARGE SCALE GENOMIC DNA]</scope>
    <source>
        <strain evidence="2 3">NL8</strain>
    </source>
</reference>
<dbReference type="InterPro" id="IPR050639">
    <property type="entry name" value="SSR_resolvase"/>
</dbReference>
<comment type="caution">
    <text evidence="2">The sequence shown here is derived from an EMBL/GenBank/DDBJ whole genome shotgun (WGS) entry which is preliminary data.</text>
</comment>
<dbReference type="PROSITE" id="PS51737">
    <property type="entry name" value="RECOMBINASE_DNA_BIND"/>
    <property type="match status" value="1"/>
</dbReference>
<dbReference type="Gene3D" id="3.90.1750.20">
    <property type="entry name" value="Putative Large Serine Recombinase, Chain B, Domain 2"/>
    <property type="match status" value="1"/>
</dbReference>
<sequence>MAGPRRGERGALYCCVPHRTDADQLPVDAQERQGRALAASLWITVRPESVFADRQRAVWQPETDRTGWTNLLAAIRAGRARAALVFRPSTLIRHRPADAVELLLLAEERRVALHGFGDDVDLSDPGVRSAVLDRARQSSQTASALSEAARAAHEVAAATGRPHGGGRRAYGYELGMRALIPEESRVVREVYARYLNGESLRAIAWDLNARGVPTSTGSTWTTTGVDRILLAPRYCGLRVFRGSVDREEGGLRPGRWEACVDIGDWRRAQKERAGRAAANSAGRRQRARYLLTGLVMCGRCHVHMVGSIVGEYRMYACASLNSPLPRTCTMHIAAASLEDFVCEAAVGLLLDGNDSMIDPDRPVSVRRGPAGPPAGRDGFRAGHGQIDLRDVHALDGVVTGPKAPAAWRRLPEERRAAVLRALFTAVEIGPKTTARGVFDTSRITLVQSRDPGISMP</sequence>
<feature type="domain" description="Recombinase" evidence="1">
    <location>
        <begin position="169"/>
        <end position="278"/>
    </location>
</feature>
<evidence type="ECO:0000259" key="1">
    <source>
        <dbReference type="PROSITE" id="PS51737"/>
    </source>
</evidence>
<dbReference type="InterPro" id="IPR036162">
    <property type="entry name" value="Resolvase-like_N_sf"/>
</dbReference>
<dbReference type="RefSeq" id="WP_212007107.1">
    <property type="nucleotide sequence ID" value="NZ_JAAFYZ010000003.1"/>
</dbReference>
<dbReference type="SMART" id="SM00857">
    <property type="entry name" value="Resolvase"/>
    <property type="match status" value="1"/>
</dbReference>
<organism evidence="2 3">
    <name type="scientific">Catenulispora pinistramenti</name>
    <dbReference type="NCBI Taxonomy" id="2705254"/>
    <lineage>
        <taxon>Bacteria</taxon>
        <taxon>Bacillati</taxon>
        <taxon>Actinomycetota</taxon>
        <taxon>Actinomycetes</taxon>
        <taxon>Catenulisporales</taxon>
        <taxon>Catenulisporaceae</taxon>
        <taxon>Catenulispora</taxon>
    </lineage>
</organism>
<evidence type="ECO:0000313" key="2">
    <source>
        <dbReference type="EMBL" id="MBS2545438.1"/>
    </source>
</evidence>
<dbReference type="InterPro" id="IPR006119">
    <property type="entry name" value="Resolv_N"/>
</dbReference>
<gene>
    <name evidence="2" type="ORF">KGQ19_01010</name>
</gene>
<dbReference type="InterPro" id="IPR011109">
    <property type="entry name" value="DNA_bind_recombinase_dom"/>
</dbReference>
<dbReference type="Gene3D" id="3.40.50.1390">
    <property type="entry name" value="Resolvase, N-terminal catalytic domain"/>
    <property type="match status" value="1"/>
</dbReference>